<gene>
    <name evidence="2" type="ORF">SAMN05443575_2139</name>
</gene>
<evidence type="ECO:0000313" key="2">
    <source>
        <dbReference type="EMBL" id="SHG51473.1"/>
    </source>
</evidence>
<proteinExistence type="predicted"/>
<sequence>MLDVYRAVFRTPGTASFCVAAWVMRLPIAMYPIGLVLIVSARDGRYGFAGVLSGVYVIANGAGNPALARLSDRLGQRRLLVPTSLVHVAATVTAAAAVTARWPDGVLVAATAVCGFAFLSVGSLVRARWSYVLAGRPEVHTAYSLESTLDETIFVLGPLVATLVATQVEPVLVLYLGAAFVLAGAVWLASLRDSEPPAKRVGGQRTAVLERGMPLLTLVTVAMGGIFASAEVTIVAFCGQHGSRGLSGAVLAAFAAGSATAGFLYGARRWHAPLLDRFRLQAVVLGVLPPVFLLATNVGVLAACAYVVGAGIAPTLTTAFGLVEQLVPAAALTEGLAWLVTGLSVGYGAGASLVGGVADAHGARWAFLVTVGAGLAMTALAVALHARLRPGGRVAGVGHATDAAAASQPAAVGGRCDD</sequence>
<dbReference type="Gene3D" id="1.20.1250.20">
    <property type="entry name" value="MFS general substrate transporter like domains"/>
    <property type="match status" value="1"/>
</dbReference>
<feature type="transmembrane region" description="Helical" evidence="1">
    <location>
        <begin position="300"/>
        <end position="323"/>
    </location>
</feature>
<dbReference type="EMBL" id="FQVU01000003">
    <property type="protein sequence ID" value="SHG51473.1"/>
    <property type="molecule type" value="Genomic_DNA"/>
</dbReference>
<feature type="transmembrane region" description="Helical" evidence="1">
    <location>
        <begin position="335"/>
        <end position="358"/>
    </location>
</feature>
<evidence type="ECO:0000256" key="1">
    <source>
        <dbReference type="SAM" id="Phobius"/>
    </source>
</evidence>
<keyword evidence="1" id="KW-0812">Transmembrane</keyword>
<dbReference type="SUPFAM" id="SSF103473">
    <property type="entry name" value="MFS general substrate transporter"/>
    <property type="match status" value="1"/>
</dbReference>
<feature type="transmembrane region" description="Helical" evidence="1">
    <location>
        <begin position="212"/>
        <end position="237"/>
    </location>
</feature>
<keyword evidence="1" id="KW-1133">Transmembrane helix</keyword>
<dbReference type="InterPro" id="IPR011701">
    <property type="entry name" value="MFS"/>
</dbReference>
<dbReference type="PANTHER" id="PTHR23542">
    <property type="match status" value="1"/>
</dbReference>
<feature type="transmembrane region" description="Helical" evidence="1">
    <location>
        <begin position="249"/>
        <end position="266"/>
    </location>
</feature>
<protein>
    <submittedName>
        <fullName evidence="2">Predicted arabinose efflux permease, MFS family</fullName>
    </submittedName>
</protein>
<name>A0A1M5KH24_9ACTN</name>
<dbReference type="PANTHER" id="PTHR23542:SF1">
    <property type="entry name" value="MAJOR FACILITATOR SUPERFAMILY (MFS) PROFILE DOMAIN-CONTAINING PROTEIN"/>
    <property type="match status" value="1"/>
</dbReference>
<dbReference type="Proteomes" id="UP000186132">
    <property type="component" value="Unassembled WGS sequence"/>
</dbReference>
<dbReference type="STRING" id="1206085.SAMN05443575_2139"/>
<feature type="transmembrane region" description="Helical" evidence="1">
    <location>
        <begin position="12"/>
        <end position="40"/>
    </location>
</feature>
<feature type="transmembrane region" description="Helical" evidence="1">
    <location>
        <begin position="79"/>
        <end position="100"/>
    </location>
</feature>
<feature type="transmembrane region" description="Helical" evidence="1">
    <location>
        <begin position="46"/>
        <end position="67"/>
    </location>
</feature>
<dbReference type="InterPro" id="IPR036259">
    <property type="entry name" value="MFS_trans_sf"/>
</dbReference>
<feature type="transmembrane region" description="Helical" evidence="1">
    <location>
        <begin position="172"/>
        <end position="191"/>
    </location>
</feature>
<evidence type="ECO:0000313" key="3">
    <source>
        <dbReference type="Proteomes" id="UP000186132"/>
    </source>
</evidence>
<dbReference type="OrthoDB" id="9180256at2"/>
<feature type="transmembrane region" description="Helical" evidence="1">
    <location>
        <begin position="106"/>
        <end position="127"/>
    </location>
</feature>
<dbReference type="RefSeq" id="WP_073389897.1">
    <property type="nucleotide sequence ID" value="NZ_FQVU01000003.1"/>
</dbReference>
<keyword evidence="1" id="KW-0472">Membrane</keyword>
<keyword evidence="3" id="KW-1185">Reference proteome</keyword>
<dbReference type="Pfam" id="PF07690">
    <property type="entry name" value="MFS_1"/>
    <property type="match status" value="1"/>
</dbReference>
<reference evidence="2 3" key="1">
    <citation type="submission" date="2016-11" db="EMBL/GenBank/DDBJ databases">
        <authorList>
            <person name="Jaros S."/>
            <person name="Januszkiewicz K."/>
            <person name="Wedrychowicz H."/>
        </authorList>
    </citation>
    <scope>NUCLEOTIDE SEQUENCE [LARGE SCALE GENOMIC DNA]</scope>
    <source>
        <strain evidence="2 3">DSM 45627</strain>
    </source>
</reference>
<feature type="transmembrane region" description="Helical" evidence="1">
    <location>
        <begin position="364"/>
        <end position="384"/>
    </location>
</feature>
<dbReference type="GO" id="GO:0022857">
    <property type="term" value="F:transmembrane transporter activity"/>
    <property type="evidence" value="ECO:0007669"/>
    <property type="project" value="InterPro"/>
</dbReference>
<accession>A0A1M5KH24</accession>
<feature type="transmembrane region" description="Helical" evidence="1">
    <location>
        <begin position="278"/>
        <end position="294"/>
    </location>
</feature>
<dbReference type="AlphaFoldDB" id="A0A1M5KH24"/>
<organism evidence="2 3">
    <name type="scientific">Jatrophihabitans endophyticus</name>
    <dbReference type="NCBI Taxonomy" id="1206085"/>
    <lineage>
        <taxon>Bacteria</taxon>
        <taxon>Bacillati</taxon>
        <taxon>Actinomycetota</taxon>
        <taxon>Actinomycetes</taxon>
        <taxon>Jatrophihabitantales</taxon>
        <taxon>Jatrophihabitantaceae</taxon>
        <taxon>Jatrophihabitans</taxon>
    </lineage>
</organism>